<dbReference type="AlphaFoldDB" id="A0AAE0EJ50"/>
<proteinExistence type="predicted"/>
<dbReference type="EMBL" id="JANJYJ010000001">
    <property type="protein sequence ID" value="KAK3229717.1"/>
    <property type="molecule type" value="Genomic_DNA"/>
</dbReference>
<dbReference type="Proteomes" id="UP001281410">
    <property type="component" value="Unassembled WGS sequence"/>
</dbReference>
<keyword evidence="2" id="KW-1185">Reference proteome</keyword>
<dbReference type="PANTHER" id="PTHR33566:SF1">
    <property type="entry name" value="EN_SPM-LIKE TRANSPOSON-RELATED"/>
    <property type="match status" value="1"/>
</dbReference>
<accession>A0AAE0EJ50</accession>
<protein>
    <submittedName>
        <fullName evidence="1">Uncharacterized protein</fullName>
    </submittedName>
</protein>
<organism evidence="1 2">
    <name type="scientific">Dipteronia sinensis</name>
    <dbReference type="NCBI Taxonomy" id="43782"/>
    <lineage>
        <taxon>Eukaryota</taxon>
        <taxon>Viridiplantae</taxon>
        <taxon>Streptophyta</taxon>
        <taxon>Embryophyta</taxon>
        <taxon>Tracheophyta</taxon>
        <taxon>Spermatophyta</taxon>
        <taxon>Magnoliopsida</taxon>
        <taxon>eudicotyledons</taxon>
        <taxon>Gunneridae</taxon>
        <taxon>Pentapetalae</taxon>
        <taxon>rosids</taxon>
        <taxon>malvids</taxon>
        <taxon>Sapindales</taxon>
        <taxon>Sapindaceae</taxon>
        <taxon>Hippocastanoideae</taxon>
        <taxon>Acereae</taxon>
        <taxon>Dipteronia</taxon>
    </lineage>
</organism>
<reference evidence="1" key="1">
    <citation type="journal article" date="2023" name="Plant J.">
        <title>Genome sequences and population genomics provide insights into the demographic history, inbreeding, and mutation load of two 'living fossil' tree species of Dipteronia.</title>
        <authorList>
            <person name="Feng Y."/>
            <person name="Comes H.P."/>
            <person name="Chen J."/>
            <person name="Zhu S."/>
            <person name="Lu R."/>
            <person name="Zhang X."/>
            <person name="Li P."/>
            <person name="Qiu J."/>
            <person name="Olsen K.M."/>
            <person name="Qiu Y."/>
        </authorList>
    </citation>
    <scope>NUCLEOTIDE SEQUENCE</scope>
    <source>
        <strain evidence="1">NBL</strain>
    </source>
</reference>
<evidence type="ECO:0000313" key="2">
    <source>
        <dbReference type="Proteomes" id="UP001281410"/>
    </source>
</evidence>
<dbReference type="PANTHER" id="PTHR33566">
    <property type="entry name" value="EN/SPM-LIKE TRANSPOSON-RELATED"/>
    <property type="match status" value="1"/>
</dbReference>
<evidence type="ECO:0000313" key="1">
    <source>
        <dbReference type="EMBL" id="KAK3229717.1"/>
    </source>
</evidence>
<gene>
    <name evidence="1" type="ORF">Dsin_001598</name>
</gene>
<sequence length="153" mass="17017">MDNIDWDRQVEKQLEKTPSTIDLLNTTQCQELGIDGALPVNANAEQAPPRKIVAVIRPASFNSSSPSTNLDQKYIVKNNSEMVMEVKVSATNKLKDARNIYTSRVTPSSCKGFQGLYIFNLGCKFPEFFQTAGAYTFHSILLNQAVRVVREGS</sequence>
<name>A0AAE0EJ50_9ROSI</name>
<comment type="caution">
    <text evidence="1">The sequence shown here is derived from an EMBL/GenBank/DDBJ whole genome shotgun (WGS) entry which is preliminary data.</text>
</comment>